<accession>A0A0V0QS62</accession>
<dbReference type="InParanoid" id="A0A0V0QS62"/>
<evidence type="ECO:0000256" key="2">
    <source>
        <dbReference type="SAM" id="MobiDB-lite"/>
    </source>
</evidence>
<feature type="coiled-coil region" evidence="1">
    <location>
        <begin position="355"/>
        <end position="396"/>
    </location>
</feature>
<feature type="compositionally biased region" description="Polar residues" evidence="2">
    <location>
        <begin position="740"/>
        <end position="757"/>
    </location>
</feature>
<evidence type="ECO:0000313" key="4">
    <source>
        <dbReference type="Proteomes" id="UP000054937"/>
    </source>
</evidence>
<dbReference type="Proteomes" id="UP000054937">
    <property type="component" value="Unassembled WGS sequence"/>
</dbReference>
<name>A0A0V0QS62_PSEPJ</name>
<dbReference type="EMBL" id="LDAU01000110">
    <property type="protein sequence ID" value="KRX05145.1"/>
    <property type="molecule type" value="Genomic_DNA"/>
</dbReference>
<organism evidence="3 4">
    <name type="scientific">Pseudocohnilembus persalinus</name>
    <name type="common">Ciliate</name>
    <dbReference type="NCBI Taxonomy" id="266149"/>
    <lineage>
        <taxon>Eukaryota</taxon>
        <taxon>Sar</taxon>
        <taxon>Alveolata</taxon>
        <taxon>Ciliophora</taxon>
        <taxon>Intramacronucleata</taxon>
        <taxon>Oligohymenophorea</taxon>
        <taxon>Scuticociliatia</taxon>
        <taxon>Philasterida</taxon>
        <taxon>Pseudocohnilembidae</taxon>
        <taxon>Pseudocohnilembus</taxon>
    </lineage>
</organism>
<feature type="region of interest" description="Disordered" evidence="2">
    <location>
        <begin position="681"/>
        <end position="757"/>
    </location>
</feature>
<sequence length="757" mass="89849">MNKEQMKKIDENLDQNFIDNTKYHSYDLQQNLQNNENNTEKITQQKQQKQKIDKLKKIYKNSPVLDEIIQNSKYDGFVSADNDSDSDIQSQIKYIQEKQDQKLVEQREKNNSNIVQLLTSQIISQLKNTFLIEKGNDDKEAIFETNYFSAQQVLDDDQRKLMNLKLEEMKQNYLKMVGKVEQENQYLITKCKLLQEKITTLQSEQNSEEIVDKLLAVESNPYKIWKYFQEKVGNQFFFRIFEHPVPGMGIKFEEIDCLIENSKATKRSYKHHKLALDNQYVLFTQQCQQQLKLLQKKVDEKVKMMQKIKKESENIIEDNKKYESLIQSQKWRAEEYIQRQCPLDNCLTNELYTIIVSQNRELHNLIKDSEQLIRENGQIQMENQKLQLQLQTIQSKDVMDVKTINKNISERNINLKFMPKQYDYYNISFIQDLIQAQQFNFDTQEMLFYPKIFSSIGVNTETQNLNEYNSNSNDKVQNQDKFKKSINFSHNENKVDHVQLQEKEITPNQSQVQKQQLKQESQKQTNIEQIEQVKNIQSNILSIQENVSQIVEKKDKKIPQLTNLINYNQNGDLQNNSDLQYISKQQDTNMIMEQETEQVKQLQKNLDNLLKEILGYDNETDILQSDYNQVNGFKKQRQKTNESKKNLFLKQMNQNNYRNQRYKSKNNKILKSFDKFEHTIEEDESVSPGSENPNLKPFSMSTKNKSKKKIISINQLQRNQSQMVQNSKKTYQINKKRQSDTSLKSQNEMLEPNQSNE</sequence>
<dbReference type="OrthoDB" id="296334at2759"/>
<gene>
    <name evidence="3" type="ORF">PPERSA_06779</name>
</gene>
<protein>
    <submittedName>
        <fullName evidence="3">Uncharacterized protein</fullName>
    </submittedName>
</protein>
<keyword evidence="1" id="KW-0175">Coiled coil</keyword>
<proteinExistence type="predicted"/>
<evidence type="ECO:0000256" key="1">
    <source>
        <dbReference type="SAM" id="Coils"/>
    </source>
</evidence>
<feature type="coiled-coil region" evidence="1">
    <location>
        <begin position="585"/>
        <end position="619"/>
    </location>
</feature>
<dbReference type="AlphaFoldDB" id="A0A0V0QS62"/>
<evidence type="ECO:0000313" key="3">
    <source>
        <dbReference type="EMBL" id="KRX05145.1"/>
    </source>
</evidence>
<comment type="caution">
    <text evidence="3">The sequence shown here is derived from an EMBL/GenBank/DDBJ whole genome shotgun (WGS) entry which is preliminary data.</text>
</comment>
<feature type="compositionally biased region" description="Polar residues" evidence="2">
    <location>
        <begin position="715"/>
        <end position="733"/>
    </location>
</feature>
<keyword evidence="4" id="KW-1185">Reference proteome</keyword>
<reference evidence="3 4" key="1">
    <citation type="journal article" date="2015" name="Sci. Rep.">
        <title>Genome of the facultative scuticociliatosis pathogen Pseudocohnilembus persalinus provides insight into its virulence through horizontal gene transfer.</title>
        <authorList>
            <person name="Xiong J."/>
            <person name="Wang G."/>
            <person name="Cheng J."/>
            <person name="Tian M."/>
            <person name="Pan X."/>
            <person name="Warren A."/>
            <person name="Jiang C."/>
            <person name="Yuan D."/>
            <person name="Miao W."/>
        </authorList>
    </citation>
    <scope>NUCLEOTIDE SEQUENCE [LARGE SCALE GENOMIC DNA]</scope>
    <source>
        <strain evidence="3">36N120E</strain>
    </source>
</reference>
<feature type="coiled-coil region" evidence="1">
    <location>
        <begin position="291"/>
        <end position="325"/>
    </location>
</feature>